<gene>
    <name evidence="1" type="ORF">KIL84_020975</name>
</gene>
<protein>
    <submittedName>
        <fullName evidence="1">Uncharacterized protein</fullName>
    </submittedName>
</protein>
<name>A0A9D3XAN4_9SAUR</name>
<accession>A0A9D3XAN4</accession>
<comment type="caution">
    <text evidence="1">The sequence shown here is derived from an EMBL/GenBank/DDBJ whole genome shotgun (WGS) entry which is preliminary data.</text>
</comment>
<evidence type="ECO:0000313" key="2">
    <source>
        <dbReference type="Proteomes" id="UP000827986"/>
    </source>
</evidence>
<reference evidence="1" key="1">
    <citation type="submission" date="2021-09" db="EMBL/GenBank/DDBJ databases">
        <title>The genome of Mauremys mutica provides insights into the evolution of semi-aquatic lifestyle.</title>
        <authorList>
            <person name="Gong S."/>
            <person name="Gao Y."/>
        </authorList>
    </citation>
    <scope>NUCLEOTIDE SEQUENCE</scope>
    <source>
        <strain evidence="1">MM-2020</strain>
        <tissue evidence="1">Muscle</tissue>
    </source>
</reference>
<proteinExistence type="predicted"/>
<dbReference type="Proteomes" id="UP000827986">
    <property type="component" value="Unassembled WGS sequence"/>
</dbReference>
<dbReference type="EMBL" id="JAHDVG010000475">
    <property type="protein sequence ID" value="KAH1176241.1"/>
    <property type="molecule type" value="Genomic_DNA"/>
</dbReference>
<organism evidence="1 2">
    <name type="scientific">Mauremys mutica</name>
    <name type="common">yellowpond turtle</name>
    <dbReference type="NCBI Taxonomy" id="74926"/>
    <lineage>
        <taxon>Eukaryota</taxon>
        <taxon>Metazoa</taxon>
        <taxon>Chordata</taxon>
        <taxon>Craniata</taxon>
        <taxon>Vertebrata</taxon>
        <taxon>Euteleostomi</taxon>
        <taxon>Archelosauria</taxon>
        <taxon>Testudinata</taxon>
        <taxon>Testudines</taxon>
        <taxon>Cryptodira</taxon>
        <taxon>Durocryptodira</taxon>
        <taxon>Testudinoidea</taxon>
        <taxon>Geoemydidae</taxon>
        <taxon>Geoemydinae</taxon>
        <taxon>Mauremys</taxon>
    </lineage>
</organism>
<dbReference type="AlphaFoldDB" id="A0A9D3XAN4"/>
<keyword evidence="2" id="KW-1185">Reference proteome</keyword>
<sequence>MTPSGQSQLRRRDESLLRESFPALSLSPMMEFKGKLNFSCPSEKLRLFPPFYPLYLVKGDSQPPTPPCCGEGSRNQQWHAALPRPLLCQNISITDHQHSCGTSIWLLRRVGLSFCRAPRNPGFLKATSLTVSHVWNWVSWVGLTLNAWKW</sequence>
<evidence type="ECO:0000313" key="1">
    <source>
        <dbReference type="EMBL" id="KAH1176241.1"/>
    </source>
</evidence>